<feature type="transmembrane region" description="Helical" evidence="1">
    <location>
        <begin position="66"/>
        <end position="87"/>
    </location>
</feature>
<dbReference type="OrthoDB" id="2991100at2759"/>
<keyword evidence="1" id="KW-0812">Transmembrane</keyword>
<comment type="caution">
    <text evidence="2">The sequence shown here is derived from an EMBL/GenBank/DDBJ whole genome shotgun (WGS) entry which is preliminary data.</text>
</comment>
<feature type="transmembrane region" description="Helical" evidence="1">
    <location>
        <begin position="188"/>
        <end position="212"/>
    </location>
</feature>
<dbReference type="AlphaFoldDB" id="A0A9P7VYM0"/>
<name>A0A9P7VYM0_9AGAR</name>
<feature type="transmembrane region" description="Helical" evidence="1">
    <location>
        <begin position="261"/>
        <end position="280"/>
    </location>
</feature>
<dbReference type="Proteomes" id="UP000812287">
    <property type="component" value="Unassembled WGS sequence"/>
</dbReference>
<evidence type="ECO:0000313" key="3">
    <source>
        <dbReference type="Proteomes" id="UP000812287"/>
    </source>
</evidence>
<organism evidence="2 3">
    <name type="scientific">Guyanagaster necrorhizus</name>
    <dbReference type="NCBI Taxonomy" id="856835"/>
    <lineage>
        <taxon>Eukaryota</taxon>
        <taxon>Fungi</taxon>
        <taxon>Dikarya</taxon>
        <taxon>Basidiomycota</taxon>
        <taxon>Agaricomycotina</taxon>
        <taxon>Agaricomycetes</taxon>
        <taxon>Agaricomycetidae</taxon>
        <taxon>Agaricales</taxon>
        <taxon>Marasmiineae</taxon>
        <taxon>Physalacriaceae</taxon>
        <taxon>Guyanagaster</taxon>
    </lineage>
</organism>
<feature type="transmembrane region" description="Helical" evidence="1">
    <location>
        <begin position="33"/>
        <end position="54"/>
    </location>
</feature>
<feature type="transmembrane region" description="Helical" evidence="1">
    <location>
        <begin position="146"/>
        <end position="168"/>
    </location>
</feature>
<feature type="transmembrane region" description="Helical" evidence="1">
    <location>
        <begin position="232"/>
        <end position="255"/>
    </location>
</feature>
<keyword evidence="1" id="KW-0472">Membrane</keyword>
<dbReference type="RefSeq" id="XP_043042134.1">
    <property type="nucleotide sequence ID" value="XM_043190355.1"/>
</dbReference>
<accession>A0A9P7VYM0</accession>
<keyword evidence="1" id="KW-1133">Transmembrane helix</keyword>
<evidence type="ECO:0000313" key="2">
    <source>
        <dbReference type="EMBL" id="KAG7448634.1"/>
    </source>
</evidence>
<dbReference type="GeneID" id="66112652"/>
<keyword evidence="3" id="KW-1185">Reference proteome</keyword>
<dbReference type="EMBL" id="MU250529">
    <property type="protein sequence ID" value="KAG7448634.1"/>
    <property type="molecule type" value="Genomic_DNA"/>
</dbReference>
<feature type="transmembrane region" description="Helical" evidence="1">
    <location>
        <begin position="118"/>
        <end position="139"/>
    </location>
</feature>
<reference evidence="2" key="1">
    <citation type="submission" date="2020-11" db="EMBL/GenBank/DDBJ databases">
        <title>Adaptations for nitrogen fixation in a non-lichenized fungal sporocarp promotes dispersal by wood-feeding termites.</title>
        <authorList>
            <consortium name="DOE Joint Genome Institute"/>
            <person name="Koch R.A."/>
            <person name="Yoon G."/>
            <person name="Arayal U."/>
            <person name="Lail K."/>
            <person name="Amirebrahimi M."/>
            <person name="Labutti K."/>
            <person name="Lipzen A."/>
            <person name="Riley R."/>
            <person name="Barry K."/>
            <person name="Henrissat B."/>
            <person name="Grigoriev I.V."/>
            <person name="Herr J.R."/>
            <person name="Aime M.C."/>
        </authorList>
    </citation>
    <scope>NUCLEOTIDE SEQUENCE</scope>
    <source>
        <strain evidence="2">MCA 3950</strain>
    </source>
</reference>
<sequence>MATPSQTNIPPDLSGDDKANLFEFLDVNLNSTILHALLYGIYTGILAVTLWNIFINKCWPIRRAMVAVIILLHALVTINFTANWSYIRSAFIENGQSFRAIYSKLESPDQTYYWETSIAASMSTILADLYMIWCCWMVWGRRWLIVLLPILSLVSAIGMALDPIYSFLSRIIEVYHAYFNPSTKSELFQMLYISFILATTLWCTLFIIYRILTVAGIRHREEGRLRVYHRFLEVLVESSALYSISLILDLAFTIRYNWGEFYLDVIAAIAKGIAPTLLVGRMKTGHRAHPDDSWQGSMIASVSIRSCSQEDSQTSFQEDRSTNLVHDGDLEAQPESGDPSTAFFPGPSAVDHACSIAGHGDCLV</sequence>
<proteinExistence type="predicted"/>
<evidence type="ECO:0000256" key="1">
    <source>
        <dbReference type="SAM" id="Phobius"/>
    </source>
</evidence>
<gene>
    <name evidence="2" type="ORF">BT62DRAFT_992651</name>
</gene>
<protein>
    <submittedName>
        <fullName evidence="2">Uncharacterized protein</fullName>
    </submittedName>
</protein>